<reference evidence="11 12" key="1">
    <citation type="journal article" date="2018" name="BMC Genomics">
        <title>Comparative genome analyses reveal sequence features reflecting distinct modes of host-adaptation between dicot and monocot powdery mildew.</title>
        <authorList>
            <person name="Wu Y."/>
            <person name="Ma X."/>
            <person name="Pan Z."/>
            <person name="Kale S.D."/>
            <person name="Song Y."/>
            <person name="King H."/>
            <person name="Zhang Q."/>
            <person name="Presley C."/>
            <person name="Deng X."/>
            <person name="Wei C.I."/>
            <person name="Xiao S."/>
        </authorList>
    </citation>
    <scope>NUCLEOTIDE SEQUENCE [LARGE SCALE GENOMIC DNA]</scope>
    <source>
        <strain evidence="11">UMSG3</strain>
    </source>
</reference>
<organism evidence="11 12">
    <name type="scientific">Golovinomyces cichoracearum</name>
    <dbReference type="NCBI Taxonomy" id="62708"/>
    <lineage>
        <taxon>Eukaryota</taxon>
        <taxon>Fungi</taxon>
        <taxon>Dikarya</taxon>
        <taxon>Ascomycota</taxon>
        <taxon>Pezizomycotina</taxon>
        <taxon>Leotiomycetes</taxon>
        <taxon>Erysiphales</taxon>
        <taxon>Erysiphaceae</taxon>
        <taxon>Golovinomyces</taxon>
    </lineage>
</organism>
<dbReference type="EMBL" id="MCBQ01005625">
    <property type="protein sequence ID" value="RKF79378.1"/>
    <property type="molecule type" value="Genomic_DNA"/>
</dbReference>
<evidence type="ECO:0000256" key="3">
    <source>
        <dbReference type="ARBA" id="ARBA00009678"/>
    </source>
</evidence>
<feature type="compositionally biased region" description="Polar residues" evidence="9">
    <location>
        <begin position="1153"/>
        <end position="1172"/>
    </location>
</feature>
<evidence type="ECO:0000256" key="2">
    <source>
        <dbReference type="ARBA" id="ARBA00008943"/>
    </source>
</evidence>
<evidence type="ECO:0000256" key="4">
    <source>
        <dbReference type="ARBA" id="ARBA00013044"/>
    </source>
</evidence>
<dbReference type="GO" id="GO:0016020">
    <property type="term" value="C:membrane"/>
    <property type="evidence" value="ECO:0007669"/>
    <property type="project" value="TreeGrafter"/>
</dbReference>
<gene>
    <name evidence="11" type="ORF">GcM3_056005</name>
</gene>
<keyword evidence="7" id="KW-0378">Hydrolase</keyword>
<evidence type="ECO:0000256" key="8">
    <source>
        <dbReference type="ARBA" id="ARBA00022927"/>
    </source>
</evidence>
<evidence type="ECO:0000313" key="12">
    <source>
        <dbReference type="Proteomes" id="UP000283383"/>
    </source>
</evidence>
<keyword evidence="5" id="KW-0813">Transport</keyword>
<dbReference type="InterPro" id="IPR036691">
    <property type="entry name" value="Endo/exonu/phosph_ase_sf"/>
</dbReference>
<dbReference type="SMART" id="SM00128">
    <property type="entry name" value="IPPc"/>
    <property type="match status" value="1"/>
</dbReference>
<comment type="similarity">
    <text evidence="3">In the central section; belongs to the inositol 1,4,5-trisphosphate 5-phosphatase family.</text>
</comment>
<dbReference type="Pfam" id="PF02383">
    <property type="entry name" value="Syja_N"/>
    <property type="match status" value="1"/>
</dbReference>
<dbReference type="InterPro" id="IPR002013">
    <property type="entry name" value="SAC_dom"/>
</dbReference>
<evidence type="ECO:0000259" key="10">
    <source>
        <dbReference type="PROSITE" id="PS50275"/>
    </source>
</evidence>
<feature type="compositionally biased region" description="Polar residues" evidence="9">
    <location>
        <begin position="1050"/>
        <end position="1060"/>
    </location>
</feature>
<comment type="subcellular location">
    <subcellularLocation>
        <location evidence="1">Cytoplasm</location>
    </subcellularLocation>
</comment>
<dbReference type="PANTHER" id="PTHR11200">
    <property type="entry name" value="INOSITOL 5-PHOSPHATASE"/>
    <property type="match status" value="1"/>
</dbReference>
<dbReference type="AlphaFoldDB" id="A0A420IXY5"/>
<dbReference type="InterPro" id="IPR046985">
    <property type="entry name" value="IP5"/>
</dbReference>
<dbReference type="GO" id="GO:0004439">
    <property type="term" value="F:phosphatidylinositol-4,5-bisphosphate 5-phosphatase activity"/>
    <property type="evidence" value="ECO:0007669"/>
    <property type="project" value="UniProtKB-EC"/>
</dbReference>
<sequence>MSIRVLLCEDPLRSIALVTKSHALIFRQCPSASELHEDLVLPVSFPDKSQALRCIVEFETRASINLEDYRPLSSLPIYGTLGLITFNKEIFICVVTGATKVAAVRPGETAEKINAVEFFCLSTNKYDKFYSDNLESYSAYDINAPNYREREIQLEQKCSELQKLLSDGSFYFSTNFDLTNRIQDRDAEGKSLDVDNMDPSFLWNSYMISPLVKFRSQLLGYEKEAFDSSRILTSAIRGFVLTLAIPSFVVPLKNRKSKGTASLTLISRLSCKRAGTRFNSRGIDDDGNVANFVESEIIYWNSSVAEKEVATKFAKTRGFCFSYVQIRGSVPIFWEQTAGLLPGQQKITITRSPDGAQPSFEKHFSELEKNYGCVHIINLLSKTKPGEAELTTLYRKAVRSAKIKLSGEKHDQNYQFLQETEFDFHAQTKGPSGYEAASMICRLIKKSAKEYAYYLAENWTNINEGTQKSPSDQDIVASQQQGVFRTNCLDCLDRTNLIQTIISQMAIEFFLSQQHEKAASEFWALHSSLWADNGDSLSHIYAGTGALKSSFTRHGKMSFAGAIADARKSATRLYINNFADKGRQNTIDVLLGRLVGQIPIYLFDPINDYVTAELSKKTLEYQSLKNIKIWCGTFNLNGRTLSCDEDLSLWLCPGLNPAQQTPEIVAAGFQEMVELSPQQIMNSDPTRREEWEGIILKTLNKQVEICDDESYILLRSGQLVGASLMIFVKKSVLANIRNVEGSVKKTGMSGMAGNKGAVAIRMDYANTSFCFVTAHLASGFANFEERNNEYATIQNGLRFQRNRVIDDHDTVIWFGDFNYRIELGIGEVKQLIKDGDLSTLYKHDQLNVQMIEGSVFPHYSESKITFKPTYKFDPGKDIYDTSFVENSDDTNEKARIPAWTDRVLLRGTKTQQINYNIAPLRFSDHRPVYATFVCVVNIIDEARKDILSRRIYQEGKARIKSSNLNNRQEEDVDGKDDKLILTKSLLPPTSSNRQNLWLDNHKPACPRLEPPQKGMIPNPKVPSNLFTSKDEPDSVKFPETSPATMKKPHPSSTTTKVSQKSPIPIIVQSVNPQMRNLILESEPKSFVSKISFDSKLTAKSTLIPSQRDLVSTGMTVHKSATNRKFPPIARKPVHLSSPALSVSTSISNSLSTKPPNTLKTSPISKITNNQTKNIEENSNIKRIRDTLLPPSPPPPPPPPPRKGGMSSRQIYKEIGS</sequence>
<evidence type="ECO:0000256" key="6">
    <source>
        <dbReference type="ARBA" id="ARBA00022490"/>
    </source>
</evidence>
<dbReference type="PROSITE" id="PS50275">
    <property type="entry name" value="SAC"/>
    <property type="match status" value="1"/>
</dbReference>
<dbReference type="GO" id="GO:0046856">
    <property type="term" value="P:phosphatidylinositol dephosphorylation"/>
    <property type="evidence" value="ECO:0007669"/>
    <property type="project" value="InterPro"/>
</dbReference>
<dbReference type="SUPFAM" id="SSF56219">
    <property type="entry name" value="DNase I-like"/>
    <property type="match status" value="1"/>
</dbReference>
<evidence type="ECO:0000256" key="9">
    <source>
        <dbReference type="SAM" id="MobiDB-lite"/>
    </source>
</evidence>
<keyword evidence="8" id="KW-0653">Protein transport</keyword>
<protein>
    <recommendedName>
        <fullName evidence="4">phosphoinositide 5-phosphatase</fullName>
        <ecNumber evidence="4">3.1.3.36</ecNumber>
    </recommendedName>
</protein>
<feature type="compositionally biased region" description="Pro residues" evidence="9">
    <location>
        <begin position="1189"/>
        <end position="1201"/>
    </location>
</feature>
<name>A0A420IXY5_9PEZI</name>
<feature type="region of interest" description="Disordered" evidence="9">
    <location>
        <begin position="1145"/>
        <end position="1216"/>
    </location>
</feature>
<dbReference type="InterPro" id="IPR000300">
    <property type="entry name" value="IPPc"/>
</dbReference>
<proteinExistence type="inferred from homology"/>
<comment type="caution">
    <text evidence="11">The sequence shown here is derived from an EMBL/GenBank/DDBJ whole genome shotgun (WGS) entry which is preliminary data.</text>
</comment>
<feature type="region of interest" description="Disordered" evidence="9">
    <location>
        <begin position="1009"/>
        <end position="1060"/>
    </location>
</feature>
<dbReference type="FunFam" id="3.60.10.10:FF:000029">
    <property type="entry name" value="Inositol polyphosphate 5-phosphatase"/>
    <property type="match status" value="1"/>
</dbReference>
<dbReference type="STRING" id="62708.A0A420IXY5"/>
<dbReference type="GO" id="GO:0005737">
    <property type="term" value="C:cytoplasm"/>
    <property type="evidence" value="ECO:0007669"/>
    <property type="project" value="UniProtKB-SubCell"/>
</dbReference>
<dbReference type="GO" id="GO:0043813">
    <property type="term" value="F:phosphatidylinositol-3,5-bisphosphate 5-phosphatase activity"/>
    <property type="evidence" value="ECO:0007669"/>
    <property type="project" value="TreeGrafter"/>
</dbReference>
<keyword evidence="6" id="KW-0963">Cytoplasm</keyword>
<dbReference type="EC" id="3.1.3.36" evidence="4"/>
<dbReference type="Pfam" id="PF22669">
    <property type="entry name" value="Exo_endo_phos2"/>
    <property type="match status" value="1"/>
</dbReference>
<dbReference type="GO" id="GO:0015031">
    <property type="term" value="P:protein transport"/>
    <property type="evidence" value="ECO:0007669"/>
    <property type="project" value="UniProtKB-KW"/>
</dbReference>
<feature type="domain" description="SAC" evidence="10">
    <location>
        <begin position="161"/>
        <end position="543"/>
    </location>
</feature>
<comment type="similarity">
    <text evidence="2">Belongs to the synaptojanin family.</text>
</comment>
<evidence type="ECO:0000256" key="1">
    <source>
        <dbReference type="ARBA" id="ARBA00004496"/>
    </source>
</evidence>
<feature type="compositionally biased region" description="Basic and acidic residues" evidence="9">
    <location>
        <begin position="1173"/>
        <end position="1185"/>
    </location>
</feature>
<dbReference type="Gene3D" id="3.60.10.10">
    <property type="entry name" value="Endonuclease/exonuclease/phosphatase"/>
    <property type="match status" value="1"/>
</dbReference>
<evidence type="ECO:0000256" key="7">
    <source>
        <dbReference type="ARBA" id="ARBA00022801"/>
    </source>
</evidence>
<keyword evidence="12" id="KW-1185">Reference proteome</keyword>
<dbReference type="PANTHER" id="PTHR11200:SF257">
    <property type="entry name" value="PHOSPHOINOSITIDE 5-PHOSPHATASE"/>
    <property type="match status" value="1"/>
</dbReference>
<evidence type="ECO:0000313" key="11">
    <source>
        <dbReference type="EMBL" id="RKF79378.1"/>
    </source>
</evidence>
<evidence type="ECO:0000256" key="5">
    <source>
        <dbReference type="ARBA" id="ARBA00022448"/>
    </source>
</evidence>
<accession>A0A420IXY5</accession>
<dbReference type="Proteomes" id="UP000283383">
    <property type="component" value="Unassembled WGS sequence"/>
</dbReference>